<dbReference type="GO" id="GO:0016579">
    <property type="term" value="P:protein deubiquitination"/>
    <property type="evidence" value="ECO:0007669"/>
    <property type="project" value="InterPro"/>
</dbReference>
<gene>
    <name evidence="17" type="ORF">GSOID_T00016060001</name>
</gene>
<dbReference type="InterPro" id="IPR001607">
    <property type="entry name" value="Znf_UBP"/>
</dbReference>
<dbReference type="InterPro" id="IPR028889">
    <property type="entry name" value="USP"/>
</dbReference>
<feature type="domain" description="USP" evidence="15">
    <location>
        <begin position="213"/>
        <end position="542"/>
    </location>
</feature>
<keyword evidence="4" id="KW-0507">mRNA processing</keyword>
<feature type="domain" description="UBP-type" evidence="16">
    <location>
        <begin position="85"/>
        <end position="182"/>
    </location>
</feature>
<evidence type="ECO:0000256" key="11">
    <source>
        <dbReference type="ARBA" id="ARBA00023242"/>
    </source>
</evidence>
<dbReference type="EMBL" id="FN653021">
    <property type="protein sequence ID" value="CBY23606.1"/>
    <property type="molecule type" value="Genomic_DNA"/>
</dbReference>
<evidence type="ECO:0000256" key="8">
    <source>
        <dbReference type="ARBA" id="ARBA00022786"/>
    </source>
</evidence>
<accession>E4X1C6</accession>
<keyword evidence="10" id="KW-0508">mRNA splicing</keyword>
<keyword evidence="6" id="KW-0747">Spliceosome</keyword>
<keyword evidence="9" id="KW-0862">Zinc</keyword>
<dbReference type="Gene3D" id="3.90.70.10">
    <property type="entry name" value="Cysteine proteinases"/>
    <property type="match status" value="1"/>
</dbReference>
<feature type="compositionally biased region" description="Basic and acidic residues" evidence="14">
    <location>
        <begin position="573"/>
        <end position="582"/>
    </location>
</feature>
<evidence type="ECO:0000256" key="12">
    <source>
        <dbReference type="PROSITE-ProRule" id="PRU00502"/>
    </source>
</evidence>
<sequence length="582" mass="68271">MSRRESIKSARRGSVFVDVGGSERKSSLNEDDSLDKEAIVQTLISKEQRRRNERAALIAELRKEEDETNENEEQKIQEIEKKENIKCPYLDTIHRAILDFDFEKLCSVSLSHNNVYCCLICSKYFQGRGKGTHAYLHALDCKHYVYLNLHNAKFYCLPDNYEIVDPSLDDILYQLNPMFTQEDLKELHYYEEVMTKKLVAFRRNGSKYWTGLIGMNNIKHNDYINVVIQGLAQVPKFRDHFLVRTFAGNKQTSDRIMLRRLGELLRKLWKNHHYRPHVSPHEFLQSVVIESKGRFQFTERGNAGEFLTWFLNSLDKVMRKYEKNKESSFIRNIFEGEIEVTSRRIPNPELSEEEKRKLLQLPKYKFEGVSERQKFMFLLLDLPAKPLFVDPHKQIPIPQVHINTLLEKFNGQQEKEYKLKGEDRRDPLLKRFRVVRLPDVLIFQIQRFTKNNFFVEKNPTIVQYPVSSLDMGPYCLEDDGQEIFDLVANIVHDGEPKDGSYRIHVNHKLTNMWKEIQDLVVSDALPEMIPLSEAFIQIWVRRPKVKGQKRKMEVDMLGPPPPPPPSANPAKASEAKSVKRKY</sequence>
<dbReference type="GO" id="GO:0004843">
    <property type="term" value="F:cysteine-type deubiquitinase activity"/>
    <property type="evidence" value="ECO:0007669"/>
    <property type="project" value="UniProtKB-EC"/>
</dbReference>
<evidence type="ECO:0000256" key="3">
    <source>
        <dbReference type="ARBA" id="ARBA00012759"/>
    </source>
</evidence>
<evidence type="ECO:0000256" key="6">
    <source>
        <dbReference type="ARBA" id="ARBA00022728"/>
    </source>
</evidence>
<keyword evidence="11" id="KW-0539">Nucleus</keyword>
<dbReference type="GO" id="GO:0008270">
    <property type="term" value="F:zinc ion binding"/>
    <property type="evidence" value="ECO:0007669"/>
    <property type="project" value="UniProtKB-KW"/>
</dbReference>
<keyword evidence="8" id="KW-0833">Ubl conjugation pathway</keyword>
<dbReference type="Proteomes" id="UP000001307">
    <property type="component" value="Unassembled WGS sequence"/>
</dbReference>
<keyword evidence="18" id="KW-1185">Reference proteome</keyword>
<dbReference type="PROSITE" id="PS50235">
    <property type="entry name" value="USP_3"/>
    <property type="match status" value="1"/>
</dbReference>
<dbReference type="PANTHER" id="PTHR21646">
    <property type="entry name" value="UBIQUITIN CARBOXYL-TERMINAL HYDROLASE"/>
    <property type="match status" value="1"/>
</dbReference>
<reference evidence="17" key="1">
    <citation type="journal article" date="2010" name="Science">
        <title>Plasticity of animal genome architecture unmasked by rapid evolution of a pelagic tunicate.</title>
        <authorList>
            <person name="Denoeud F."/>
            <person name="Henriet S."/>
            <person name="Mungpakdee S."/>
            <person name="Aury J.M."/>
            <person name="Da Silva C."/>
            <person name="Brinkmann H."/>
            <person name="Mikhaleva J."/>
            <person name="Olsen L.C."/>
            <person name="Jubin C."/>
            <person name="Canestro C."/>
            <person name="Bouquet J.M."/>
            <person name="Danks G."/>
            <person name="Poulain J."/>
            <person name="Campsteijn C."/>
            <person name="Adamski M."/>
            <person name="Cross I."/>
            <person name="Yadetie F."/>
            <person name="Muffato M."/>
            <person name="Louis A."/>
            <person name="Butcher S."/>
            <person name="Tsagkogeorga G."/>
            <person name="Konrad A."/>
            <person name="Singh S."/>
            <person name="Jensen M.F."/>
            <person name="Cong E.H."/>
            <person name="Eikeseth-Otteraa H."/>
            <person name="Noel B."/>
            <person name="Anthouard V."/>
            <person name="Porcel B.M."/>
            <person name="Kachouri-Lafond R."/>
            <person name="Nishino A."/>
            <person name="Ugolini M."/>
            <person name="Chourrout P."/>
            <person name="Nishida H."/>
            <person name="Aasland R."/>
            <person name="Huzurbazar S."/>
            <person name="Westhof E."/>
            <person name="Delsuc F."/>
            <person name="Lehrach H."/>
            <person name="Reinhardt R."/>
            <person name="Weissenbach J."/>
            <person name="Roy S.W."/>
            <person name="Artiguenave F."/>
            <person name="Postlethwait J.H."/>
            <person name="Manak J.R."/>
            <person name="Thompson E.M."/>
            <person name="Jaillon O."/>
            <person name="Du Pasquier L."/>
            <person name="Boudinot P."/>
            <person name="Liberles D.A."/>
            <person name="Volff J.N."/>
            <person name="Philippe H."/>
            <person name="Lenhard B."/>
            <person name="Roest Crollius H."/>
            <person name="Wincker P."/>
            <person name="Chourrout D."/>
        </authorList>
    </citation>
    <scope>NUCLEOTIDE SEQUENCE [LARGE SCALE GENOMIC DNA]</scope>
</reference>
<evidence type="ECO:0000256" key="14">
    <source>
        <dbReference type="SAM" id="MobiDB-lite"/>
    </source>
</evidence>
<evidence type="ECO:0000313" key="17">
    <source>
        <dbReference type="EMBL" id="CBY23606.1"/>
    </source>
</evidence>
<dbReference type="PROSITE" id="PS50271">
    <property type="entry name" value="ZF_UBP"/>
    <property type="match status" value="1"/>
</dbReference>
<dbReference type="Pfam" id="PF02148">
    <property type="entry name" value="zf-UBP"/>
    <property type="match status" value="1"/>
</dbReference>
<evidence type="ECO:0000256" key="2">
    <source>
        <dbReference type="ARBA" id="ARBA00004123"/>
    </source>
</evidence>
<dbReference type="AlphaFoldDB" id="E4X1C6"/>
<evidence type="ECO:0000256" key="9">
    <source>
        <dbReference type="ARBA" id="ARBA00022833"/>
    </source>
</evidence>
<name>E4X1C6_OIKDI</name>
<dbReference type="SUPFAM" id="SSF57850">
    <property type="entry name" value="RING/U-box"/>
    <property type="match status" value="1"/>
</dbReference>
<dbReference type="InParanoid" id="E4X1C6"/>
<dbReference type="InterPro" id="IPR038765">
    <property type="entry name" value="Papain-like_cys_pep_sf"/>
</dbReference>
<dbReference type="SMART" id="SM00290">
    <property type="entry name" value="ZnF_UBP"/>
    <property type="match status" value="1"/>
</dbReference>
<dbReference type="InterPro" id="IPR001394">
    <property type="entry name" value="Peptidase_C19_UCH"/>
</dbReference>
<keyword evidence="13" id="KW-0175">Coiled coil</keyword>
<keyword evidence="7 12" id="KW-0863">Zinc-finger</keyword>
<protein>
    <recommendedName>
        <fullName evidence="3">ubiquitinyl hydrolase 1</fullName>
        <ecNumber evidence="3">3.4.19.12</ecNumber>
    </recommendedName>
</protein>
<evidence type="ECO:0000259" key="16">
    <source>
        <dbReference type="PROSITE" id="PS50271"/>
    </source>
</evidence>
<keyword evidence="5" id="KW-0479">Metal-binding</keyword>
<dbReference type="InterPro" id="IPR033809">
    <property type="entry name" value="USP39"/>
</dbReference>
<dbReference type="Pfam" id="PF00443">
    <property type="entry name" value="UCH"/>
    <property type="match status" value="1"/>
</dbReference>
<evidence type="ECO:0000256" key="7">
    <source>
        <dbReference type="ARBA" id="ARBA00022771"/>
    </source>
</evidence>
<evidence type="ECO:0000256" key="5">
    <source>
        <dbReference type="ARBA" id="ARBA00022723"/>
    </source>
</evidence>
<evidence type="ECO:0000259" key="15">
    <source>
        <dbReference type="PROSITE" id="PS50235"/>
    </source>
</evidence>
<feature type="coiled-coil region" evidence="13">
    <location>
        <begin position="47"/>
        <end position="82"/>
    </location>
</feature>
<dbReference type="InterPro" id="IPR013083">
    <property type="entry name" value="Znf_RING/FYVE/PHD"/>
</dbReference>
<evidence type="ECO:0000256" key="13">
    <source>
        <dbReference type="SAM" id="Coils"/>
    </source>
</evidence>
<evidence type="ECO:0000256" key="1">
    <source>
        <dbReference type="ARBA" id="ARBA00000707"/>
    </source>
</evidence>
<evidence type="ECO:0000256" key="10">
    <source>
        <dbReference type="ARBA" id="ARBA00023187"/>
    </source>
</evidence>
<feature type="compositionally biased region" description="Pro residues" evidence="14">
    <location>
        <begin position="558"/>
        <end position="567"/>
    </location>
</feature>
<dbReference type="Gene3D" id="3.30.40.10">
    <property type="entry name" value="Zinc/RING finger domain, C3HC4 (zinc finger)"/>
    <property type="match status" value="1"/>
</dbReference>
<comment type="subcellular location">
    <subcellularLocation>
        <location evidence="2">Nucleus</location>
    </subcellularLocation>
</comment>
<dbReference type="SUPFAM" id="SSF54001">
    <property type="entry name" value="Cysteine proteinases"/>
    <property type="match status" value="1"/>
</dbReference>
<dbReference type="GO" id="GO:0005681">
    <property type="term" value="C:spliceosomal complex"/>
    <property type="evidence" value="ECO:0007669"/>
    <property type="project" value="UniProtKB-KW"/>
</dbReference>
<proteinExistence type="predicted"/>
<dbReference type="CDD" id="cd02669">
    <property type="entry name" value="Peptidase_C19M"/>
    <property type="match status" value="1"/>
</dbReference>
<dbReference type="MEROPS" id="C19.972"/>
<dbReference type="OrthoDB" id="10263353at2759"/>
<organism evidence="17">
    <name type="scientific">Oikopleura dioica</name>
    <name type="common">Tunicate</name>
    <dbReference type="NCBI Taxonomy" id="34765"/>
    <lineage>
        <taxon>Eukaryota</taxon>
        <taxon>Metazoa</taxon>
        <taxon>Chordata</taxon>
        <taxon>Tunicata</taxon>
        <taxon>Appendicularia</taxon>
        <taxon>Copelata</taxon>
        <taxon>Oikopleuridae</taxon>
        <taxon>Oikopleura</taxon>
    </lineage>
</organism>
<dbReference type="InterPro" id="IPR050185">
    <property type="entry name" value="Ub_carboxyl-term_hydrolase"/>
</dbReference>
<comment type="catalytic activity">
    <reaction evidence="1">
        <text>Thiol-dependent hydrolysis of ester, thioester, amide, peptide and isopeptide bonds formed by the C-terminal Gly of ubiquitin (a 76-residue protein attached to proteins as an intracellular targeting signal).</text>
        <dbReference type="EC" id="3.4.19.12"/>
    </reaction>
</comment>
<evidence type="ECO:0000313" key="18">
    <source>
        <dbReference type="Proteomes" id="UP000001307"/>
    </source>
</evidence>
<dbReference type="GO" id="GO:0000245">
    <property type="term" value="P:spliceosomal complex assembly"/>
    <property type="evidence" value="ECO:0007669"/>
    <property type="project" value="InterPro"/>
</dbReference>
<dbReference type="EC" id="3.4.19.12" evidence="3"/>
<evidence type="ECO:0000256" key="4">
    <source>
        <dbReference type="ARBA" id="ARBA00022664"/>
    </source>
</evidence>
<feature type="region of interest" description="Disordered" evidence="14">
    <location>
        <begin position="549"/>
        <end position="582"/>
    </location>
</feature>
<dbReference type="PANTHER" id="PTHR21646:SF16">
    <property type="entry name" value="U4_U6.U5 TRI-SNRNP-ASSOCIATED PROTEIN 2"/>
    <property type="match status" value="1"/>
</dbReference>